<gene>
    <name evidence="2" type="ORF">ACFSR0_06240</name>
</gene>
<organism evidence="2 3">
    <name type="scientific">Enterococcus camelliae</name>
    <dbReference type="NCBI Taxonomy" id="453959"/>
    <lineage>
        <taxon>Bacteria</taxon>
        <taxon>Bacillati</taxon>
        <taxon>Bacillota</taxon>
        <taxon>Bacilli</taxon>
        <taxon>Lactobacillales</taxon>
        <taxon>Enterococcaceae</taxon>
        <taxon>Enterococcus</taxon>
    </lineage>
</organism>
<keyword evidence="1" id="KW-1133">Transmembrane helix</keyword>
<keyword evidence="1" id="KW-0472">Membrane</keyword>
<keyword evidence="1" id="KW-0812">Transmembrane</keyword>
<dbReference type="InterPro" id="IPR024515">
    <property type="entry name" value="DUF3397"/>
</dbReference>
<feature type="transmembrane region" description="Helical" evidence="1">
    <location>
        <begin position="65"/>
        <end position="86"/>
    </location>
</feature>
<sequence>MQPFQLNLIIWYVYPIIAIFGSQFIVSFFHLKQKYQLKTPDVATPFLMIGLHFFSIAALGRSVLAYYFISIILLGMGLALVHAYFFDDIHYGRLFKMYWRMVFLLTIFLYAILLCWNLLAYFS</sequence>
<feature type="transmembrane region" description="Helical" evidence="1">
    <location>
        <begin position="12"/>
        <end position="30"/>
    </location>
</feature>
<reference evidence="3" key="1">
    <citation type="journal article" date="2019" name="Int. J. Syst. Evol. Microbiol.">
        <title>The Global Catalogue of Microorganisms (GCM) 10K type strain sequencing project: providing services to taxonomists for standard genome sequencing and annotation.</title>
        <authorList>
            <consortium name="The Broad Institute Genomics Platform"/>
            <consortium name="The Broad Institute Genome Sequencing Center for Infectious Disease"/>
            <person name="Wu L."/>
            <person name="Ma J."/>
        </authorList>
    </citation>
    <scope>NUCLEOTIDE SEQUENCE [LARGE SCALE GENOMIC DNA]</scope>
    <source>
        <strain evidence="3">TISTR 932</strain>
    </source>
</reference>
<comment type="caution">
    <text evidence="2">The sequence shown here is derived from an EMBL/GenBank/DDBJ whole genome shotgun (WGS) entry which is preliminary data.</text>
</comment>
<evidence type="ECO:0000256" key="1">
    <source>
        <dbReference type="SAM" id="Phobius"/>
    </source>
</evidence>
<keyword evidence="3" id="KW-1185">Reference proteome</keyword>
<dbReference type="Proteomes" id="UP001597427">
    <property type="component" value="Unassembled WGS sequence"/>
</dbReference>
<feature type="transmembrane region" description="Helical" evidence="1">
    <location>
        <begin position="98"/>
        <end position="122"/>
    </location>
</feature>
<dbReference type="Pfam" id="PF11877">
    <property type="entry name" value="DUF3397"/>
    <property type="match status" value="1"/>
</dbReference>
<accession>A0ABW5TIV7</accession>
<proteinExistence type="predicted"/>
<evidence type="ECO:0000313" key="3">
    <source>
        <dbReference type="Proteomes" id="UP001597427"/>
    </source>
</evidence>
<evidence type="ECO:0000313" key="2">
    <source>
        <dbReference type="EMBL" id="MFD2729019.1"/>
    </source>
</evidence>
<dbReference type="RefSeq" id="WP_379980967.1">
    <property type="nucleotide sequence ID" value="NZ_JBHUMO010000039.1"/>
</dbReference>
<feature type="transmembrane region" description="Helical" evidence="1">
    <location>
        <begin position="42"/>
        <end position="59"/>
    </location>
</feature>
<protein>
    <submittedName>
        <fullName evidence="2">DUF3397 domain-containing protein</fullName>
    </submittedName>
</protein>
<name>A0ABW5TIV7_9ENTE</name>
<dbReference type="EMBL" id="JBHUMO010000039">
    <property type="protein sequence ID" value="MFD2729019.1"/>
    <property type="molecule type" value="Genomic_DNA"/>
</dbReference>